<organism evidence="2 3">
    <name type="scientific">Dinghuibacter silviterrae</name>
    <dbReference type="NCBI Taxonomy" id="1539049"/>
    <lineage>
        <taxon>Bacteria</taxon>
        <taxon>Pseudomonadati</taxon>
        <taxon>Bacteroidota</taxon>
        <taxon>Chitinophagia</taxon>
        <taxon>Chitinophagales</taxon>
        <taxon>Chitinophagaceae</taxon>
        <taxon>Dinghuibacter</taxon>
    </lineage>
</organism>
<comment type="caution">
    <text evidence="2">The sequence shown here is derived from an EMBL/GenBank/DDBJ whole genome shotgun (WGS) entry which is preliminary data.</text>
</comment>
<evidence type="ECO:0000313" key="2">
    <source>
        <dbReference type="EMBL" id="TDW96352.1"/>
    </source>
</evidence>
<evidence type="ECO:0000313" key="3">
    <source>
        <dbReference type="Proteomes" id="UP000294498"/>
    </source>
</evidence>
<keyword evidence="1" id="KW-0732">Signal</keyword>
<feature type="chain" id="PRO_5020823587" description="Xylosidase" evidence="1">
    <location>
        <begin position="19"/>
        <end position="410"/>
    </location>
</feature>
<dbReference type="SUPFAM" id="SSF51445">
    <property type="entry name" value="(Trans)glycosidases"/>
    <property type="match status" value="1"/>
</dbReference>
<dbReference type="OrthoDB" id="9783748at2"/>
<evidence type="ECO:0000256" key="1">
    <source>
        <dbReference type="SAM" id="SignalP"/>
    </source>
</evidence>
<feature type="signal peptide" evidence="1">
    <location>
        <begin position="1"/>
        <end position="18"/>
    </location>
</feature>
<proteinExistence type="predicted"/>
<name>A0A4V6Q9V2_9BACT</name>
<dbReference type="Gene3D" id="3.20.20.80">
    <property type="entry name" value="Glycosidases"/>
    <property type="match status" value="1"/>
</dbReference>
<accession>A0A4V6Q9V2</accession>
<dbReference type="CDD" id="cd11576">
    <property type="entry name" value="GH99_GH71_like_2"/>
    <property type="match status" value="1"/>
</dbReference>
<sequence>MIRLAISLLLLIPLWSRAQNCRYPTYKGLVMAGYQGWFNTPGDSTGRHWHHYEHRGVFAPGSSEIDLWPDTREYAKTYPTPFHFTDGSPAAVFSSYDASTVRLHFKWMKDYGIDGVFMQRFVAEIRNPSGKRHFNTVLDNAISAATQYDRAICIMYDLSGMQPGEEQMTLADLDELTTKYDLLHGTRSPTYLHHHGKPLVVVWGVGFNDHRRYGFREAETLIDGIKSRGFSVMLGVPTYWRTLGRDCLQDSTLHRLIRKCDIVAPWFVGRYNENSYPVFSSLLKDDLAWCNENGVDYAPLAFPGFSWKNMNGPQSTAVPRNRGHFFWEQVAAVRAAGAGMLYIAMFDEMNEGTSIFKCNTVDRLPQNDGGSFVGIDTDLGSDYYLWLAGQAAAWWHGKKEYSAELPRRGR</sequence>
<dbReference type="Proteomes" id="UP000294498">
    <property type="component" value="Unassembled WGS sequence"/>
</dbReference>
<protein>
    <recommendedName>
        <fullName evidence="4">Xylosidase</fullName>
    </recommendedName>
</protein>
<keyword evidence="3" id="KW-1185">Reference proteome</keyword>
<gene>
    <name evidence="2" type="ORF">EDB95_4180</name>
</gene>
<dbReference type="EMBL" id="SODV01000002">
    <property type="protein sequence ID" value="TDW96352.1"/>
    <property type="molecule type" value="Genomic_DNA"/>
</dbReference>
<dbReference type="RefSeq" id="WP_133996638.1">
    <property type="nucleotide sequence ID" value="NZ_SODV01000002.1"/>
</dbReference>
<dbReference type="InterPro" id="IPR017853">
    <property type="entry name" value="GH"/>
</dbReference>
<dbReference type="AlphaFoldDB" id="A0A4V6Q9V2"/>
<reference evidence="2 3" key="1">
    <citation type="submission" date="2019-03" db="EMBL/GenBank/DDBJ databases">
        <title>Genomic Encyclopedia of Type Strains, Phase IV (KMG-IV): sequencing the most valuable type-strain genomes for metagenomic binning, comparative biology and taxonomic classification.</title>
        <authorList>
            <person name="Goeker M."/>
        </authorList>
    </citation>
    <scope>NUCLEOTIDE SEQUENCE [LARGE SCALE GENOMIC DNA]</scope>
    <source>
        <strain evidence="2 3">DSM 100059</strain>
    </source>
</reference>
<evidence type="ECO:0008006" key="4">
    <source>
        <dbReference type="Google" id="ProtNLM"/>
    </source>
</evidence>